<evidence type="ECO:0000256" key="1">
    <source>
        <dbReference type="ARBA" id="ARBA00001933"/>
    </source>
</evidence>
<dbReference type="PANTHER" id="PTHR11808:SF35">
    <property type="entry name" value="CYSTATHIONINE GAMMA-SYNTHASE (AFU_ORTHOLOGUE AFUA_7G01590)"/>
    <property type="match status" value="1"/>
</dbReference>
<comment type="cofactor">
    <cofactor evidence="1 3">
        <name>pyridoxal 5'-phosphate</name>
        <dbReference type="ChEBI" id="CHEBI:597326"/>
    </cofactor>
</comment>
<dbReference type="Gene3D" id="3.40.640.10">
    <property type="entry name" value="Type I PLP-dependent aspartate aminotransferase-like (Major domain)"/>
    <property type="match status" value="1"/>
</dbReference>
<feature type="compositionally biased region" description="Basic and acidic residues" evidence="4">
    <location>
        <begin position="58"/>
        <end position="67"/>
    </location>
</feature>
<dbReference type="Proteomes" id="UP001562357">
    <property type="component" value="Unassembled WGS sequence"/>
</dbReference>
<dbReference type="PIRSF" id="PIRSF001434">
    <property type="entry name" value="CGS"/>
    <property type="match status" value="1"/>
</dbReference>
<evidence type="ECO:0000256" key="4">
    <source>
        <dbReference type="SAM" id="MobiDB-lite"/>
    </source>
</evidence>
<evidence type="ECO:0008006" key="7">
    <source>
        <dbReference type="Google" id="ProtNLM"/>
    </source>
</evidence>
<protein>
    <recommendedName>
        <fullName evidence="7">Cystathionine beta-lyase</fullName>
    </recommendedName>
</protein>
<keyword evidence="2 3" id="KW-0663">Pyridoxal phosphate</keyword>
<evidence type="ECO:0000313" key="6">
    <source>
        <dbReference type="Proteomes" id="UP001562357"/>
    </source>
</evidence>
<sequence>MASANGAPSDELARLSLSSRTVHADDFISAHRAVAPAMHVSTTFRYGDDPDELQSSGDPKKLSDWNNRDPTAPLDSHVYSRDSNPNTTRLEAVLTSILGGSSVTYASGLAAFHAMLVRLNPKRIAIGEGYHGCHGVIQVLSRLTGLQKLPLDCDPAELGPGDVIHVETPLNPTGEARNLQHYADRAHKVGAYLTVDATFAPPPLQDPFAFGADVVMHSGTKYIGGHSDMLCGVLTVAPSHDWAKELRQERLVLGSVMGSLEGWLGLRSLRTLELRVTRQSQTATALVAWLSAQLKDPSTVVGQLVEKLHHASLQPEAAEQGSWLQNQMRGGFGPVFAIVMKDMDVAKRLPSKLRLFHHATSLGGIESLIEWRAMTDPRVDQRLLRVSVGVEGFEDLKADVWQALGSLSK</sequence>
<feature type="region of interest" description="Disordered" evidence="4">
    <location>
        <begin position="45"/>
        <end position="84"/>
    </location>
</feature>
<dbReference type="InterPro" id="IPR015421">
    <property type="entry name" value="PyrdxlP-dep_Trfase_major"/>
</dbReference>
<dbReference type="InterPro" id="IPR054542">
    <property type="entry name" value="Cys_met_metab_PP"/>
</dbReference>
<comment type="caution">
    <text evidence="5">The sequence shown here is derived from an EMBL/GenBank/DDBJ whole genome shotgun (WGS) entry which is preliminary data.</text>
</comment>
<dbReference type="EMBL" id="BAAFGZ010000030">
    <property type="protein sequence ID" value="GAB0132954.1"/>
    <property type="molecule type" value="Genomic_DNA"/>
</dbReference>
<evidence type="ECO:0000313" key="5">
    <source>
        <dbReference type="EMBL" id="GAB0132954.1"/>
    </source>
</evidence>
<evidence type="ECO:0000256" key="3">
    <source>
        <dbReference type="RuleBase" id="RU362118"/>
    </source>
</evidence>
<evidence type="ECO:0000256" key="2">
    <source>
        <dbReference type="ARBA" id="ARBA00022898"/>
    </source>
</evidence>
<keyword evidence="6" id="KW-1185">Reference proteome</keyword>
<dbReference type="Pfam" id="PF01053">
    <property type="entry name" value="Cys_Met_Meta_PP"/>
    <property type="match status" value="1"/>
</dbReference>
<accession>A0ABQ0CHP2</accession>
<comment type="similarity">
    <text evidence="3">Belongs to the trans-sulfuration enzymes family.</text>
</comment>
<proteinExistence type="inferred from homology"/>
<dbReference type="PROSITE" id="PS00868">
    <property type="entry name" value="CYS_MET_METAB_PP"/>
    <property type="match status" value="1"/>
</dbReference>
<dbReference type="SUPFAM" id="SSF53383">
    <property type="entry name" value="PLP-dependent transferases"/>
    <property type="match status" value="1"/>
</dbReference>
<name>A0ABQ0CHP2_9HYPO</name>
<dbReference type="InterPro" id="IPR000277">
    <property type="entry name" value="Cys/Met-Metab_PyrdxlP-dep_enz"/>
</dbReference>
<dbReference type="PANTHER" id="PTHR11808">
    <property type="entry name" value="TRANS-SULFURATION ENZYME FAMILY MEMBER"/>
    <property type="match status" value="1"/>
</dbReference>
<gene>
    <name evidence="5" type="primary">g1374</name>
    <name evidence="5" type="ORF">EsDP_00001374</name>
</gene>
<reference evidence="6" key="1">
    <citation type="submission" date="2024-06" db="EMBL/GenBank/DDBJ databases">
        <title>Draft Genome Sequences of Epichloe bromicola Strains Isolated from Elymus ciliaris.</title>
        <authorList>
            <consortium name="Epichloe bromicola genome sequencing consortium"/>
            <person name="Miura A."/>
            <person name="Imano S."/>
            <person name="Ashida A."/>
            <person name="Sato I."/>
            <person name="Chiba S."/>
            <person name="Tanaka A."/>
            <person name="Camagna M."/>
            <person name="Takemoto D."/>
        </authorList>
    </citation>
    <scope>NUCLEOTIDE SEQUENCE [LARGE SCALE GENOMIC DNA]</scope>
    <source>
        <strain evidence="6">DP</strain>
    </source>
</reference>
<dbReference type="Gene3D" id="3.90.1150.10">
    <property type="entry name" value="Aspartate Aminotransferase, domain 1"/>
    <property type="match status" value="1"/>
</dbReference>
<dbReference type="InterPro" id="IPR015424">
    <property type="entry name" value="PyrdxlP-dep_Trfase"/>
</dbReference>
<dbReference type="InterPro" id="IPR015422">
    <property type="entry name" value="PyrdxlP-dep_Trfase_small"/>
</dbReference>
<organism evidence="5 6">
    <name type="scientific">Epichloe bromicola</name>
    <dbReference type="NCBI Taxonomy" id="79588"/>
    <lineage>
        <taxon>Eukaryota</taxon>
        <taxon>Fungi</taxon>
        <taxon>Dikarya</taxon>
        <taxon>Ascomycota</taxon>
        <taxon>Pezizomycotina</taxon>
        <taxon>Sordariomycetes</taxon>
        <taxon>Hypocreomycetidae</taxon>
        <taxon>Hypocreales</taxon>
        <taxon>Clavicipitaceae</taxon>
        <taxon>Epichloe</taxon>
    </lineage>
</organism>